<dbReference type="AlphaFoldDB" id="A0A9D1GXA9"/>
<evidence type="ECO:0000313" key="1">
    <source>
        <dbReference type="EMBL" id="HIT75042.1"/>
    </source>
</evidence>
<dbReference type="GO" id="GO:0000287">
    <property type="term" value="F:magnesium ion binding"/>
    <property type="evidence" value="ECO:0007669"/>
    <property type="project" value="TreeGrafter"/>
</dbReference>
<protein>
    <submittedName>
        <fullName evidence="1">HAD hydrolase family protein</fullName>
    </submittedName>
</protein>
<keyword evidence="1" id="KW-0378">Hydrolase</keyword>
<dbReference type="Gene3D" id="3.40.50.1000">
    <property type="entry name" value="HAD superfamily/HAD-like"/>
    <property type="match status" value="1"/>
</dbReference>
<dbReference type="PANTHER" id="PTHR10000:SF8">
    <property type="entry name" value="HAD SUPERFAMILY HYDROLASE-LIKE, TYPE 3"/>
    <property type="match status" value="1"/>
</dbReference>
<organism evidence="1 2">
    <name type="scientific">Candidatus Avipropionibacterium avicola</name>
    <dbReference type="NCBI Taxonomy" id="2840701"/>
    <lineage>
        <taxon>Bacteria</taxon>
        <taxon>Bacillati</taxon>
        <taxon>Actinomycetota</taxon>
        <taxon>Actinomycetes</taxon>
        <taxon>Propionibacteriales</taxon>
        <taxon>Propionibacteriaceae</taxon>
        <taxon>Propionibacteriaceae incertae sedis</taxon>
        <taxon>Candidatus Avipropionibacterium</taxon>
    </lineage>
</organism>
<reference evidence="1" key="2">
    <citation type="journal article" date="2021" name="PeerJ">
        <title>Extensive microbial diversity within the chicken gut microbiome revealed by metagenomics and culture.</title>
        <authorList>
            <person name="Gilroy R."/>
            <person name="Ravi A."/>
            <person name="Getino M."/>
            <person name="Pursley I."/>
            <person name="Horton D.L."/>
            <person name="Alikhan N.F."/>
            <person name="Baker D."/>
            <person name="Gharbi K."/>
            <person name="Hall N."/>
            <person name="Watson M."/>
            <person name="Adriaenssens E.M."/>
            <person name="Foster-Nyarko E."/>
            <person name="Jarju S."/>
            <person name="Secka A."/>
            <person name="Antonio M."/>
            <person name="Oren A."/>
            <person name="Chaudhuri R.R."/>
            <person name="La Ragione R."/>
            <person name="Hildebrand F."/>
            <person name="Pallen M.J."/>
        </authorList>
    </citation>
    <scope>NUCLEOTIDE SEQUENCE</scope>
    <source>
        <strain evidence="1">ChiGjej1B1-24693</strain>
    </source>
</reference>
<dbReference type="GO" id="GO:0005829">
    <property type="term" value="C:cytosol"/>
    <property type="evidence" value="ECO:0007669"/>
    <property type="project" value="TreeGrafter"/>
</dbReference>
<evidence type="ECO:0000313" key="2">
    <source>
        <dbReference type="Proteomes" id="UP000886842"/>
    </source>
</evidence>
<dbReference type="Pfam" id="PF08282">
    <property type="entry name" value="Hydrolase_3"/>
    <property type="match status" value="1"/>
</dbReference>
<feature type="non-terminal residue" evidence="1">
    <location>
        <position position="109"/>
    </location>
</feature>
<accession>A0A9D1GXA9</accession>
<dbReference type="InterPro" id="IPR023214">
    <property type="entry name" value="HAD_sf"/>
</dbReference>
<name>A0A9D1GXA9_9ACTN</name>
<gene>
    <name evidence="1" type="ORF">IAA98_05605</name>
</gene>
<dbReference type="Proteomes" id="UP000886842">
    <property type="component" value="Unassembled WGS sequence"/>
</dbReference>
<sequence length="109" mass="11533">MPTADRQPTAIDTDRDATEVELVVTDLDGTFLSPDGTVSSANAEAVRQWCDSGAQFMVATGRPLRWLDVVHDIAGVKPIVIASNGAVAYDMATGDEVLGRRIHPDVAGP</sequence>
<dbReference type="InterPro" id="IPR036412">
    <property type="entry name" value="HAD-like_sf"/>
</dbReference>
<dbReference type="PANTHER" id="PTHR10000">
    <property type="entry name" value="PHOSPHOSERINE PHOSPHATASE"/>
    <property type="match status" value="1"/>
</dbReference>
<dbReference type="GO" id="GO:0016791">
    <property type="term" value="F:phosphatase activity"/>
    <property type="evidence" value="ECO:0007669"/>
    <property type="project" value="TreeGrafter"/>
</dbReference>
<dbReference type="EMBL" id="DVLP01000170">
    <property type="protein sequence ID" value="HIT75042.1"/>
    <property type="molecule type" value="Genomic_DNA"/>
</dbReference>
<reference evidence="1" key="1">
    <citation type="submission" date="2020-10" db="EMBL/GenBank/DDBJ databases">
        <authorList>
            <person name="Gilroy R."/>
        </authorList>
    </citation>
    <scope>NUCLEOTIDE SEQUENCE</scope>
    <source>
        <strain evidence="1">ChiGjej1B1-24693</strain>
    </source>
</reference>
<dbReference type="SUPFAM" id="SSF56784">
    <property type="entry name" value="HAD-like"/>
    <property type="match status" value="1"/>
</dbReference>
<comment type="caution">
    <text evidence="1">The sequence shown here is derived from an EMBL/GenBank/DDBJ whole genome shotgun (WGS) entry which is preliminary data.</text>
</comment>
<proteinExistence type="predicted"/>